<gene>
    <name evidence="2" type="ORF">GCM10009788_58020</name>
</gene>
<dbReference type="EMBL" id="BAAAOR010000049">
    <property type="protein sequence ID" value="GAA1548388.1"/>
    <property type="molecule type" value="Genomic_DNA"/>
</dbReference>
<proteinExistence type="predicted"/>
<organism evidence="2 3">
    <name type="scientific">Nocardioides humi</name>
    <dbReference type="NCBI Taxonomy" id="449461"/>
    <lineage>
        <taxon>Bacteria</taxon>
        <taxon>Bacillati</taxon>
        <taxon>Actinomycetota</taxon>
        <taxon>Actinomycetes</taxon>
        <taxon>Propionibacteriales</taxon>
        <taxon>Nocardioidaceae</taxon>
        <taxon>Nocardioides</taxon>
    </lineage>
</organism>
<dbReference type="Proteomes" id="UP001500842">
    <property type="component" value="Unassembled WGS sequence"/>
</dbReference>
<dbReference type="RefSeq" id="WP_141004271.1">
    <property type="nucleotide sequence ID" value="NZ_BAAAOR010000049.1"/>
</dbReference>
<feature type="domain" description="ABM" evidence="1">
    <location>
        <begin position="10"/>
        <end position="74"/>
    </location>
</feature>
<name>A0ABN2BYZ6_9ACTN</name>
<protein>
    <recommendedName>
        <fullName evidence="1">ABM domain-containing protein</fullName>
    </recommendedName>
</protein>
<accession>A0ABN2BYZ6</accession>
<keyword evidence="3" id="KW-1185">Reference proteome</keyword>
<dbReference type="SUPFAM" id="SSF54909">
    <property type="entry name" value="Dimeric alpha+beta barrel"/>
    <property type="match status" value="1"/>
</dbReference>
<reference evidence="2 3" key="1">
    <citation type="journal article" date="2019" name="Int. J. Syst. Evol. Microbiol.">
        <title>The Global Catalogue of Microorganisms (GCM) 10K type strain sequencing project: providing services to taxonomists for standard genome sequencing and annotation.</title>
        <authorList>
            <consortium name="The Broad Institute Genomics Platform"/>
            <consortium name="The Broad Institute Genome Sequencing Center for Infectious Disease"/>
            <person name="Wu L."/>
            <person name="Ma J."/>
        </authorList>
    </citation>
    <scope>NUCLEOTIDE SEQUENCE [LARGE SCALE GENOMIC DNA]</scope>
    <source>
        <strain evidence="2 3">JCM 14942</strain>
    </source>
</reference>
<evidence type="ECO:0000313" key="3">
    <source>
        <dbReference type="Proteomes" id="UP001500842"/>
    </source>
</evidence>
<dbReference type="InterPro" id="IPR007138">
    <property type="entry name" value="ABM_dom"/>
</dbReference>
<dbReference type="InterPro" id="IPR011008">
    <property type="entry name" value="Dimeric_a/b-barrel"/>
</dbReference>
<dbReference type="Pfam" id="PF03992">
    <property type="entry name" value="ABM"/>
    <property type="match status" value="1"/>
</dbReference>
<dbReference type="Gene3D" id="3.30.70.100">
    <property type="match status" value="1"/>
</dbReference>
<evidence type="ECO:0000259" key="1">
    <source>
        <dbReference type="Pfam" id="PF03992"/>
    </source>
</evidence>
<evidence type="ECO:0000313" key="2">
    <source>
        <dbReference type="EMBL" id="GAA1548388.1"/>
    </source>
</evidence>
<comment type="caution">
    <text evidence="2">The sequence shown here is derived from an EMBL/GenBank/DDBJ whole genome shotgun (WGS) entry which is preliminary data.</text>
</comment>
<sequence>MATLQCRSVVEVEPGRWAEATSIAAAQVEFARTLPGTIGYDIYADPEGNTLVQLATYADVASWLAHSRSNPFAADYMKVVRVKALEVYGESTPELDEILAAYGAAQQFTTVRPGDE</sequence>